<feature type="region of interest" description="Disordered" evidence="1">
    <location>
        <begin position="151"/>
        <end position="192"/>
    </location>
</feature>
<organism evidence="3 4">
    <name type="scientific">Exophiala sideris</name>
    <dbReference type="NCBI Taxonomy" id="1016849"/>
    <lineage>
        <taxon>Eukaryota</taxon>
        <taxon>Fungi</taxon>
        <taxon>Dikarya</taxon>
        <taxon>Ascomycota</taxon>
        <taxon>Pezizomycotina</taxon>
        <taxon>Eurotiomycetes</taxon>
        <taxon>Chaetothyriomycetidae</taxon>
        <taxon>Chaetothyriales</taxon>
        <taxon>Herpotrichiellaceae</taxon>
        <taxon>Exophiala</taxon>
    </lineage>
</organism>
<dbReference type="Pfam" id="PF00472">
    <property type="entry name" value="RF-1"/>
    <property type="match status" value="1"/>
</dbReference>
<sequence length="192" mass="21780">MLTWAKRPHNLTSGSLYARRFSWTSTKYYSSSVENPEYDYTAAREWHKKANLLESLRGLGEITYSRSSGPGGQNVNKVNSKAQLRIPVDRLLPILPTALHKGILSSRYHAENSSSLVIQADESRKQQANKDTCYRKLNELILDVYKHAVPGETTEDQKEKVRNLQKAAKEARLKDKHIHSSKKQARSGSGRD</sequence>
<proteinExistence type="predicted"/>
<dbReference type="GO" id="GO:0016150">
    <property type="term" value="F:translation release factor activity, codon nonspecific"/>
    <property type="evidence" value="ECO:0007669"/>
    <property type="project" value="TreeGrafter"/>
</dbReference>
<dbReference type="OrthoDB" id="270639at2759"/>
<dbReference type="HOGENOM" id="CLU_089470_0_1_1"/>
<dbReference type="Proteomes" id="UP000053599">
    <property type="component" value="Unassembled WGS sequence"/>
</dbReference>
<dbReference type="InterPro" id="IPR052104">
    <property type="entry name" value="Mito_Release_Factor_mL62"/>
</dbReference>
<dbReference type="GO" id="GO:0005762">
    <property type="term" value="C:mitochondrial large ribosomal subunit"/>
    <property type="evidence" value="ECO:0007669"/>
    <property type="project" value="TreeGrafter"/>
</dbReference>
<dbReference type="PANTHER" id="PTHR11075:SF54">
    <property type="entry name" value="LARGE RIBOSOMAL SUBUNIT PROTEIN ML62"/>
    <property type="match status" value="1"/>
</dbReference>
<dbReference type="SUPFAM" id="SSF110916">
    <property type="entry name" value="Peptidyl-tRNA hydrolase domain-like"/>
    <property type="match status" value="1"/>
</dbReference>
<reference evidence="3 4" key="1">
    <citation type="submission" date="2015-01" db="EMBL/GenBank/DDBJ databases">
        <title>The Genome Sequence of Exophiala sideris CBS121828.</title>
        <authorList>
            <consortium name="The Broad Institute Genomics Platform"/>
            <person name="Cuomo C."/>
            <person name="de Hoog S."/>
            <person name="Gorbushina A."/>
            <person name="Stielow B."/>
            <person name="Teixiera M."/>
            <person name="Abouelleil A."/>
            <person name="Chapman S.B."/>
            <person name="Priest M."/>
            <person name="Young S.K."/>
            <person name="Wortman J."/>
            <person name="Nusbaum C."/>
            <person name="Birren B."/>
        </authorList>
    </citation>
    <scope>NUCLEOTIDE SEQUENCE [LARGE SCALE GENOMIC DNA]</scope>
    <source>
        <strain evidence="3 4">CBS 121828</strain>
    </source>
</reference>
<dbReference type="GO" id="GO:0004045">
    <property type="term" value="F:peptidyl-tRNA hydrolase activity"/>
    <property type="evidence" value="ECO:0007669"/>
    <property type="project" value="TreeGrafter"/>
</dbReference>
<protein>
    <recommendedName>
        <fullName evidence="2">Prokaryotic-type class I peptide chain release factors domain-containing protein</fullName>
    </recommendedName>
</protein>
<name>A0A0D1YGV1_9EURO</name>
<dbReference type="Gene3D" id="3.30.160.20">
    <property type="match status" value="1"/>
</dbReference>
<gene>
    <name evidence="3" type="ORF">PV11_04175</name>
</gene>
<dbReference type="EMBL" id="KN846952">
    <property type="protein sequence ID" value="KIV82037.1"/>
    <property type="molecule type" value="Genomic_DNA"/>
</dbReference>
<feature type="compositionally biased region" description="Basic and acidic residues" evidence="1">
    <location>
        <begin position="155"/>
        <end position="173"/>
    </location>
</feature>
<dbReference type="AlphaFoldDB" id="A0A0D1YGV1"/>
<evidence type="ECO:0000256" key="1">
    <source>
        <dbReference type="SAM" id="MobiDB-lite"/>
    </source>
</evidence>
<dbReference type="GO" id="GO:0070126">
    <property type="term" value="P:mitochondrial translational termination"/>
    <property type="evidence" value="ECO:0007669"/>
    <property type="project" value="TreeGrafter"/>
</dbReference>
<feature type="domain" description="Prokaryotic-type class I peptide chain release factors" evidence="2">
    <location>
        <begin position="61"/>
        <end position="186"/>
    </location>
</feature>
<dbReference type="InterPro" id="IPR000352">
    <property type="entry name" value="Pep_chain_release_fac_I"/>
</dbReference>
<evidence type="ECO:0000313" key="3">
    <source>
        <dbReference type="EMBL" id="KIV82037.1"/>
    </source>
</evidence>
<evidence type="ECO:0000259" key="2">
    <source>
        <dbReference type="Pfam" id="PF00472"/>
    </source>
</evidence>
<dbReference type="STRING" id="1016849.A0A0D1YGV1"/>
<feature type="compositionally biased region" description="Basic residues" evidence="1">
    <location>
        <begin position="174"/>
        <end position="185"/>
    </location>
</feature>
<dbReference type="PANTHER" id="PTHR11075">
    <property type="entry name" value="PEPTIDE CHAIN RELEASE FACTOR"/>
    <property type="match status" value="1"/>
</dbReference>
<evidence type="ECO:0000313" key="4">
    <source>
        <dbReference type="Proteomes" id="UP000053599"/>
    </source>
</evidence>
<accession>A0A0D1YGV1</accession>